<dbReference type="EMBL" id="BARS01015437">
    <property type="protein sequence ID" value="GAF90453.1"/>
    <property type="molecule type" value="Genomic_DNA"/>
</dbReference>
<feature type="non-terminal residue" evidence="1">
    <location>
        <position position="87"/>
    </location>
</feature>
<gene>
    <name evidence="1" type="ORF">S01H1_25544</name>
</gene>
<accession>X0TAE8</accession>
<name>X0TAE8_9ZZZZ</name>
<protein>
    <submittedName>
        <fullName evidence="1">Uncharacterized protein</fullName>
    </submittedName>
</protein>
<proteinExistence type="predicted"/>
<sequence length="87" mass="10615">MIKRGKRNKNLGKFTPRFANKYVGKYPIIVRSSWERMMCQWLDCNNEVVKWSSEGHVINYYDPIQQKRRRYFPDFFAVILNKRKEPV</sequence>
<dbReference type="Gene3D" id="3.40.91.30">
    <property type="match status" value="1"/>
</dbReference>
<reference evidence="1" key="1">
    <citation type="journal article" date="2014" name="Front. Microbiol.">
        <title>High frequency of phylogenetically diverse reductive dehalogenase-homologous genes in deep subseafloor sedimentary metagenomes.</title>
        <authorList>
            <person name="Kawai M."/>
            <person name="Futagami T."/>
            <person name="Toyoda A."/>
            <person name="Takaki Y."/>
            <person name="Nishi S."/>
            <person name="Hori S."/>
            <person name="Arai W."/>
            <person name="Tsubouchi T."/>
            <person name="Morono Y."/>
            <person name="Uchiyama I."/>
            <person name="Ito T."/>
            <person name="Fujiyama A."/>
            <person name="Inagaki F."/>
            <person name="Takami H."/>
        </authorList>
    </citation>
    <scope>NUCLEOTIDE SEQUENCE</scope>
    <source>
        <strain evidence="1">Expedition CK06-06</strain>
    </source>
</reference>
<organism evidence="1">
    <name type="scientific">marine sediment metagenome</name>
    <dbReference type="NCBI Taxonomy" id="412755"/>
    <lineage>
        <taxon>unclassified sequences</taxon>
        <taxon>metagenomes</taxon>
        <taxon>ecological metagenomes</taxon>
    </lineage>
</organism>
<dbReference type="AlphaFoldDB" id="X0TAE8"/>
<comment type="caution">
    <text evidence="1">The sequence shown here is derived from an EMBL/GenBank/DDBJ whole genome shotgun (WGS) entry which is preliminary data.</text>
</comment>
<evidence type="ECO:0000313" key="1">
    <source>
        <dbReference type="EMBL" id="GAF90453.1"/>
    </source>
</evidence>